<sequence length="1159" mass="130625">MSPGGLKRVMAPVSSQEEDEEGALVHASPSGKRRKASLPEAPEDPPADGSVVREGVPTLAAEPASSRPSGTWRAGFIRRVHVENFMRHQNFTVDFGPNVTFISGKNGSGKSATLQALQCCLGVRARKMGRGTSLGGFVRRGCHSALVVVTLCNEGEGKEAYKPEVFGDRITVERRIDTKGSGSVVIRDSTGKKVGSTMWELNRILDHLNLMVGNPAVVTTQDVARTFLSNDTNDASRYKLFLAATLLDQVKGNLSGTSLATEKMGDMLQSKQKDVDRTFAEYKRAKKQLEHAKSIEQHVQLESHCENVLAWKDVYEIGDKLDVLNHKLEVKAPAALNKCGEKLDAAAKEREGLELNRERRVNAVEELTGRLEDLRQTVRTTKLSLKELTQREAKHDKDLELLREELGERKQERQEMEIALREMAESSDASGAQALRREREEKIAEAQGAEKAAEDELGRAKEAFEAELAVFNEMKGELHDRKQQVQAVKMDIRDMEEDIERLSGRGRRSGASWAQNPNLFGQGYDRLLHEVEARVSRGEFRHPPVGPIGMHLELADAHWGLGVQAAIGNLLGTFVLHDEKDLQVFRQCARRAWGGGRQAPNATVSSFDRKLVRVPQNRLPPQRYATVQSVLRCNHPTHSHVVWNTLIDQGRVEATVLVDDFEQGKDAIFRGNARPASKAYDVTGMVFEVKGSGTQVSRQTLRDNQKTVRLSVAGQDDEGPKRQLQSRLKNAALQLEAHVAEELRLDACMKEKDEELAGREARIAELQDECLTLRDATSRTLEMVREALQEAGEGMEGMEAQISDLDVEVARLEGKIREVEEMAEQIRGEVDNCQSLIESKQAEQAKMTDESEAMVSNAQSLDKEMEATSNQVEKWKEKEAYIKKQMKVLEQQKAEYKPRYDQKREAAELVCPESEVQAALGEVSRIMDQELDLRSEEDMKDVEKLLKKMRSSIQQMVKECGSLEELELAFFKKEKEFENEQKIFTRIKVPYDMIRESLEHRWMKFESMRRNLQKITQNTFNMNMGKRGHAGQLKFSHKEETLTISVRMNQGDGKAGRKVKDMKSLSGGERSLSTLAFILALGTECESPFRAADEFDVFMDAVNRKVSLRTLLNFAVDNPKQQMILLTPQDLSEVEEIREEIKGHQDYHEKFIKLIRMPR</sequence>
<dbReference type="Pfam" id="PF02463">
    <property type="entry name" value="SMC_N"/>
    <property type="match status" value="1"/>
</dbReference>
<dbReference type="GO" id="GO:0030915">
    <property type="term" value="C:Smc5-Smc6 complex"/>
    <property type="evidence" value="ECO:0007669"/>
    <property type="project" value="TreeGrafter"/>
</dbReference>
<evidence type="ECO:0000259" key="13">
    <source>
        <dbReference type="Pfam" id="PF02463"/>
    </source>
</evidence>
<dbReference type="GO" id="GO:0003684">
    <property type="term" value="F:damaged DNA binding"/>
    <property type="evidence" value="ECO:0007669"/>
    <property type="project" value="TreeGrafter"/>
</dbReference>
<evidence type="ECO:0000256" key="9">
    <source>
        <dbReference type="ARBA" id="ARBA00023172"/>
    </source>
</evidence>
<evidence type="ECO:0000313" key="15">
    <source>
        <dbReference type="Proteomes" id="UP001472866"/>
    </source>
</evidence>
<dbReference type="PANTHER" id="PTHR19306">
    <property type="entry name" value="STRUCTURAL MAINTENANCE OF CHROMOSOMES 5,6 SMC5, SMC6"/>
    <property type="match status" value="1"/>
</dbReference>
<dbReference type="GO" id="GO:0035861">
    <property type="term" value="C:site of double-strand break"/>
    <property type="evidence" value="ECO:0007669"/>
    <property type="project" value="TreeGrafter"/>
</dbReference>
<feature type="region of interest" description="Disordered" evidence="12">
    <location>
        <begin position="843"/>
        <end position="870"/>
    </location>
</feature>
<dbReference type="GO" id="GO:0005634">
    <property type="term" value="C:nucleus"/>
    <property type="evidence" value="ECO:0007669"/>
    <property type="project" value="UniProtKB-SubCell"/>
</dbReference>
<dbReference type="Proteomes" id="UP001472866">
    <property type="component" value="Chromosome 03"/>
</dbReference>
<feature type="domain" description="RecF/RecN/SMC N-terminal" evidence="13">
    <location>
        <begin position="76"/>
        <end position="1112"/>
    </location>
</feature>
<keyword evidence="8" id="KW-0175">Coiled coil</keyword>
<evidence type="ECO:0000256" key="8">
    <source>
        <dbReference type="ARBA" id="ARBA00023054"/>
    </source>
</evidence>
<dbReference type="SUPFAM" id="SSF52540">
    <property type="entry name" value="P-loop containing nucleoside triphosphate hydrolases"/>
    <property type="match status" value="2"/>
</dbReference>
<evidence type="ECO:0000256" key="2">
    <source>
        <dbReference type="ARBA" id="ARBA00004286"/>
    </source>
</evidence>
<keyword evidence="6" id="KW-0227">DNA damage</keyword>
<evidence type="ECO:0000256" key="3">
    <source>
        <dbReference type="ARBA" id="ARBA00006793"/>
    </source>
</evidence>
<protein>
    <submittedName>
        <fullName evidence="14">Structural maintenance of chromosomes protein 6</fullName>
    </submittedName>
</protein>
<keyword evidence="7" id="KW-0067">ATP-binding</keyword>
<evidence type="ECO:0000256" key="7">
    <source>
        <dbReference type="ARBA" id="ARBA00022840"/>
    </source>
</evidence>
<dbReference type="GO" id="GO:0000724">
    <property type="term" value="P:double-strand break repair via homologous recombination"/>
    <property type="evidence" value="ECO:0007669"/>
    <property type="project" value="TreeGrafter"/>
</dbReference>
<name>A0AAX4P3S5_9CHLO</name>
<dbReference type="GO" id="GO:0003697">
    <property type="term" value="F:single-stranded DNA binding"/>
    <property type="evidence" value="ECO:0007669"/>
    <property type="project" value="TreeGrafter"/>
</dbReference>
<dbReference type="EMBL" id="CP151503">
    <property type="protein sequence ID" value="WZN60987.1"/>
    <property type="molecule type" value="Genomic_DNA"/>
</dbReference>
<reference evidence="14 15" key="1">
    <citation type="submission" date="2024-03" db="EMBL/GenBank/DDBJ databases">
        <title>Complete genome sequence of the green alga Chloropicon roscoffensis RCC1871.</title>
        <authorList>
            <person name="Lemieux C."/>
            <person name="Pombert J.-F."/>
            <person name="Otis C."/>
            <person name="Turmel M."/>
        </authorList>
    </citation>
    <scope>NUCLEOTIDE SEQUENCE [LARGE SCALE GENOMIC DNA]</scope>
    <source>
        <strain evidence="14 15">RCC1871</strain>
    </source>
</reference>
<accession>A0AAX4P3S5</accession>
<keyword evidence="10" id="KW-0234">DNA repair</keyword>
<feature type="compositionally biased region" description="Basic and acidic residues" evidence="12">
    <location>
        <begin position="435"/>
        <end position="444"/>
    </location>
</feature>
<evidence type="ECO:0000256" key="5">
    <source>
        <dbReference type="ARBA" id="ARBA00022741"/>
    </source>
</evidence>
<keyword evidence="9" id="KW-0233">DNA recombination</keyword>
<evidence type="ECO:0000313" key="14">
    <source>
        <dbReference type="EMBL" id="WZN60987.1"/>
    </source>
</evidence>
<organism evidence="14 15">
    <name type="scientific">Chloropicon roscoffensis</name>
    <dbReference type="NCBI Taxonomy" id="1461544"/>
    <lineage>
        <taxon>Eukaryota</taxon>
        <taxon>Viridiplantae</taxon>
        <taxon>Chlorophyta</taxon>
        <taxon>Chloropicophyceae</taxon>
        <taxon>Chloropicales</taxon>
        <taxon>Chloropicaceae</taxon>
        <taxon>Chloropicon</taxon>
    </lineage>
</organism>
<keyword evidence="4" id="KW-0158">Chromosome</keyword>
<gene>
    <name evidence="14" type="ORF">HKI87_03g25210</name>
</gene>
<evidence type="ECO:0000256" key="12">
    <source>
        <dbReference type="SAM" id="MobiDB-lite"/>
    </source>
</evidence>
<dbReference type="GO" id="GO:0051276">
    <property type="term" value="P:chromosome organization"/>
    <property type="evidence" value="ECO:0007669"/>
    <property type="project" value="UniProtKB-ARBA"/>
</dbReference>
<comment type="similarity">
    <text evidence="3">Belongs to the SMC family. SMC6 subfamily.</text>
</comment>
<evidence type="ECO:0000256" key="11">
    <source>
        <dbReference type="ARBA" id="ARBA00023242"/>
    </source>
</evidence>
<dbReference type="InterPro" id="IPR027417">
    <property type="entry name" value="P-loop_NTPase"/>
</dbReference>
<keyword evidence="5" id="KW-0547">Nucleotide-binding</keyword>
<evidence type="ECO:0000256" key="1">
    <source>
        <dbReference type="ARBA" id="ARBA00004123"/>
    </source>
</evidence>
<keyword evidence="15" id="KW-1185">Reference proteome</keyword>
<evidence type="ECO:0000256" key="4">
    <source>
        <dbReference type="ARBA" id="ARBA00022454"/>
    </source>
</evidence>
<keyword evidence="11" id="KW-0539">Nucleus</keyword>
<dbReference type="GO" id="GO:0005524">
    <property type="term" value="F:ATP binding"/>
    <property type="evidence" value="ECO:0007669"/>
    <property type="project" value="UniProtKB-KW"/>
</dbReference>
<evidence type="ECO:0000256" key="6">
    <source>
        <dbReference type="ARBA" id="ARBA00022763"/>
    </source>
</evidence>
<proteinExistence type="inferred from homology"/>
<feature type="region of interest" description="Disordered" evidence="12">
    <location>
        <begin position="421"/>
        <end position="455"/>
    </location>
</feature>
<comment type="subcellular location">
    <subcellularLocation>
        <location evidence="2">Chromosome</location>
    </subcellularLocation>
    <subcellularLocation>
        <location evidence="1">Nucleus</location>
    </subcellularLocation>
</comment>
<dbReference type="Gene3D" id="3.40.50.300">
    <property type="entry name" value="P-loop containing nucleotide triphosphate hydrolases"/>
    <property type="match status" value="2"/>
</dbReference>
<evidence type="ECO:0000256" key="10">
    <source>
        <dbReference type="ARBA" id="ARBA00023204"/>
    </source>
</evidence>
<feature type="region of interest" description="Disordered" evidence="12">
    <location>
        <begin position="1"/>
        <end position="52"/>
    </location>
</feature>
<dbReference type="PANTHER" id="PTHR19306:SF6">
    <property type="entry name" value="STRUCTURAL MAINTENANCE OF CHROMOSOMES PROTEIN 6"/>
    <property type="match status" value="1"/>
</dbReference>
<dbReference type="InterPro" id="IPR003395">
    <property type="entry name" value="RecF/RecN/SMC_N"/>
</dbReference>
<dbReference type="AlphaFoldDB" id="A0AAX4P3S5"/>